<evidence type="ECO:0000256" key="5">
    <source>
        <dbReference type="ARBA" id="ARBA00022692"/>
    </source>
</evidence>
<reference evidence="14 15" key="1">
    <citation type="submission" date="2023-06" db="EMBL/GenBank/DDBJ databases">
        <title>Alteromonas sp. ASW11-36 isolated from intertidal sand.</title>
        <authorList>
            <person name="Li Y."/>
        </authorList>
    </citation>
    <scope>NUCLEOTIDE SEQUENCE [LARGE SCALE GENOMIC DNA]</scope>
    <source>
        <strain evidence="14 15">ASW11-36</strain>
    </source>
</reference>
<evidence type="ECO:0000256" key="11">
    <source>
        <dbReference type="ARBA" id="ARBA00023303"/>
    </source>
</evidence>
<dbReference type="EMBL" id="JAUCBP010000001">
    <property type="protein sequence ID" value="MDM7859290.1"/>
    <property type="molecule type" value="Genomic_DNA"/>
</dbReference>
<evidence type="ECO:0000256" key="4">
    <source>
        <dbReference type="ARBA" id="ARBA00022538"/>
    </source>
</evidence>
<keyword evidence="3" id="KW-0813">Transport</keyword>
<keyword evidence="6" id="KW-0631">Potassium channel</keyword>
<evidence type="ECO:0000313" key="14">
    <source>
        <dbReference type="EMBL" id="MDM7859290.1"/>
    </source>
</evidence>
<evidence type="ECO:0000256" key="7">
    <source>
        <dbReference type="ARBA" id="ARBA00022958"/>
    </source>
</evidence>
<comment type="subcellular location">
    <subcellularLocation>
        <location evidence="1">Membrane</location>
        <topology evidence="1">Multi-pass membrane protein</topology>
    </subcellularLocation>
</comment>
<evidence type="ECO:0000256" key="9">
    <source>
        <dbReference type="ARBA" id="ARBA00023065"/>
    </source>
</evidence>
<dbReference type="Pfam" id="PF06736">
    <property type="entry name" value="TMEM175"/>
    <property type="match status" value="1"/>
</dbReference>
<keyword evidence="11" id="KW-0407">Ion channel</keyword>
<dbReference type="InterPro" id="IPR010617">
    <property type="entry name" value="TMEM175-like"/>
</dbReference>
<evidence type="ECO:0000256" key="3">
    <source>
        <dbReference type="ARBA" id="ARBA00022448"/>
    </source>
</evidence>
<keyword evidence="15" id="KW-1185">Reference proteome</keyword>
<evidence type="ECO:0000313" key="15">
    <source>
        <dbReference type="Proteomes" id="UP001234343"/>
    </source>
</evidence>
<name>A0ABT7SSZ1_9ALTE</name>
<evidence type="ECO:0000256" key="1">
    <source>
        <dbReference type="ARBA" id="ARBA00004141"/>
    </source>
</evidence>
<feature type="transmembrane region" description="Helical" evidence="13">
    <location>
        <begin position="59"/>
        <end position="76"/>
    </location>
</feature>
<keyword evidence="4" id="KW-0633">Potassium transport</keyword>
<feature type="transmembrane region" description="Helical" evidence="13">
    <location>
        <begin position="20"/>
        <end position="39"/>
    </location>
</feature>
<protein>
    <submittedName>
        <fullName evidence="14">TMEM175 family protein</fullName>
    </submittedName>
</protein>
<dbReference type="RefSeq" id="WP_289363217.1">
    <property type="nucleotide sequence ID" value="NZ_JAUCBP010000001.1"/>
</dbReference>
<proteinExistence type="inferred from homology"/>
<keyword evidence="9" id="KW-0406">Ion transport</keyword>
<comment type="caution">
    <text evidence="14">The sequence shown here is derived from an EMBL/GenBank/DDBJ whole genome shotgun (WGS) entry which is preliminary data.</text>
</comment>
<feature type="transmembrane region" description="Helical" evidence="13">
    <location>
        <begin position="88"/>
        <end position="105"/>
    </location>
</feature>
<evidence type="ECO:0000256" key="12">
    <source>
        <dbReference type="ARBA" id="ARBA00034430"/>
    </source>
</evidence>
<evidence type="ECO:0000256" key="10">
    <source>
        <dbReference type="ARBA" id="ARBA00023136"/>
    </source>
</evidence>
<feature type="transmembrane region" description="Helical" evidence="13">
    <location>
        <begin position="137"/>
        <end position="159"/>
    </location>
</feature>
<dbReference type="Proteomes" id="UP001234343">
    <property type="component" value="Unassembled WGS sequence"/>
</dbReference>
<keyword evidence="8 13" id="KW-1133">Transmembrane helix</keyword>
<organism evidence="14 15">
    <name type="scientific">Alteromonas arenosi</name>
    <dbReference type="NCBI Taxonomy" id="3055817"/>
    <lineage>
        <taxon>Bacteria</taxon>
        <taxon>Pseudomonadati</taxon>
        <taxon>Pseudomonadota</taxon>
        <taxon>Gammaproteobacteria</taxon>
        <taxon>Alteromonadales</taxon>
        <taxon>Alteromonadaceae</taxon>
        <taxon>Alteromonas/Salinimonas group</taxon>
        <taxon>Alteromonas</taxon>
    </lineage>
</organism>
<evidence type="ECO:0000256" key="6">
    <source>
        <dbReference type="ARBA" id="ARBA00022826"/>
    </source>
</evidence>
<comment type="catalytic activity">
    <reaction evidence="12">
        <text>K(+)(in) = K(+)(out)</text>
        <dbReference type="Rhea" id="RHEA:29463"/>
        <dbReference type="ChEBI" id="CHEBI:29103"/>
    </reaction>
</comment>
<evidence type="ECO:0000256" key="2">
    <source>
        <dbReference type="ARBA" id="ARBA00006920"/>
    </source>
</evidence>
<feature type="transmembrane region" description="Helical" evidence="13">
    <location>
        <begin position="180"/>
        <end position="200"/>
    </location>
</feature>
<comment type="similarity">
    <text evidence="2">Belongs to the TMEM175 family.</text>
</comment>
<keyword evidence="10 13" id="KW-0472">Membrane</keyword>
<gene>
    <name evidence="14" type="ORF">QTP81_01560</name>
</gene>
<evidence type="ECO:0000256" key="13">
    <source>
        <dbReference type="SAM" id="Phobius"/>
    </source>
</evidence>
<sequence length="238" mass="27594">MTQTAKQPPIRLRGEAMTRIETFVAASFAFAITMLVISLDEIPNNIDDFVIAVKNIPSFVASCALIFWVWHSHATWSRQYGLEDNRTIVLSGLLVCIVLVYIYPLRLMMQGLFMSISGGYFPFELQIREYWELRFVFAFYAIGFILLSVNFMGLFQHALDCADEIELTDRERFETKTYQLHWGVNAAVCSLALIFALALPERLMPYSPYVYATLWPFSMWLNRHRDNKWQSISTAQEE</sequence>
<evidence type="ECO:0000256" key="8">
    <source>
        <dbReference type="ARBA" id="ARBA00022989"/>
    </source>
</evidence>
<keyword evidence="7" id="KW-0630">Potassium</keyword>
<keyword evidence="5 13" id="KW-0812">Transmembrane</keyword>
<accession>A0ABT7SSZ1</accession>